<dbReference type="Pfam" id="PF13649">
    <property type="entry name" value="Methyltransf_25"/>
    <property type="match status" value="1"/>
</dbReference>
<evidence type="ECO:0000256" key="2">
    <source>
        <dbReference type="ARBA" id="ARBA00022679"/>
    </source>
</evidence>
<dbReference type="Proteomes" id="UP000600080">
    <property type="component" value="Unassembled WGS sequence"/>
</dbReference>
<reference evidence="6" key="1">
    <citation type="journal article" date="2019" name="Int. J. Syst. Evol. Microbiol.">
        <title>The Global Catalogue of Microorganisms (GCM) 10K type strain sequencing project: providing services to taxonomists for standard genome sequencing and annotation.</title>
        <authorList>
            <consortium name="The Broad Institute Genomics Platform"/>
            <consortium name="The Broad Institute Genome Sequencing Center for Infectious Disease"/>
            <person name="Wu L."/>
            <person name="Ma J."/>
        </authorList>
    </citation>
    <scope>NUCLEOTIDE SEQUENCE [LARGE SCALE GENOMIC DNA]</scope>
    <source>
        <strain evidence="6">CGMCC 4.7323</strain>
    </source>
</reference>
<dbReference type="PANTHER" id="PTHR43464:SF19">
    <property type="entry name" value="UBIQUINONE BIOSYNTHESIS O-METHYLTRANSFERASE, MITOCHONDRIAL"/>
    <property type="match status" value="1"/>
</dbReference>
<accession>A0ABQ2IYT5</accession>
<evidence type="ECO:0000313" key="6">
    <source>
        <dbReference type="Proteomes" id="UP000600080"/>
    </source>
</evidence>
<sequence length="219" mass="24336">MRRLPRYRGRMPRTPEELPNPYWNHNVHYHRLVLGAVPDGCARALDIGCGDGLLARKLARRIPEVTGVDRSSAMIRLAREAGARSPNATFVEADFLAADESLPGGYDFLCAVAVLHHLDFTTAVRRMTALLAPGGRLVVIGLARTRTPLDWLISGAGVPAARLLARRHGGMSAPSGMPIQDADMTWGEIRRAARDMLPGSRFRRHLLWRYALMWDKPRS</sequence>
<dbReference type="PANTHER" id="PTHR43464">
    <property type="entry name" value="METHYLTRANSFERASE"/>
    <property type="match status" value="1"/>
</dbReference>
<proteinExistence type="predicted"/>
<evidence type="ECO:0000313" key="5">
    <source>
        <dbReference type="EMBL" id="GGN35050.1"/>
    </source>
</evidence>
<dbReference type="InterPro" id="IPR029063">
    <property type="entry name" value="SAM-dependent_MTases_sf"/>
</dbReference>
<dbReference type="InterPro" id="IPR041698">
    <property type="entry name" value="Methyltransf_25"/>
</dbReference>
<dbReference type="EMBL" id="BMND01000002">
    <property type="protein sequence ID" value="GGN35050.1"/>
    <property type="molecule type" value="Genomic_DNA"/>
</dbReference>
<feature type="domain" description="Methyltransferase" evidence="4">
    <location>
        <begin position="45"/>
        <end position="135"/>
    </location>
</feature>
<dbReference type="CDD" id="cd02440">
    <property type="entry name" value="AdoMet_MTases"/>
    <property type="match status" value="1"/>
</dbReference>
<gene>
    <name evidence="5" type="ORF">GCM10012285_07710</name>
</gene>
<keyword evidence="2" id="KW-0808">Transferase</keyword>
<evidence type="ECO:0000256" key="1">
    <source>
        <dbReference type="ARBA" id="ARBA00022603"/>
    </source>
</evidence>
<keyword evidence="1" id="KW-0489">Methyltransferase</keyword>
<evidence type="ECO:0000256" key="3">
    <source>
        <dbReference type="ARBA" id="ARBA00022691"/>
    </source>
</evidence>
<organism evidence="5 6">
    <name type="scientific">Streptomyces kronopolitis</name>
    <dbReference type="NCBI Taxonomy" id="1612435"/>
    <lineage>
        <taxon>Bacteria</taxon>
        <taxon>Bacillati</taxon>
        <taxon>Actinomycetota</taxon>
        <taxon>Actinomycetes</taxon>
        <taxon>Kitasatosporales</taxon>
        <taxon>Streptomycetaceae</taxon>
        <taxon>Streptomyces</taxon>
    </lineage>
</organism>
<name>A0ABQ2IYT5_9ACTN</name>
<dbReference type="SUPFAM" id="SSF53335">
    <property type="entry name" value="S-adenosyl-L-methionine-dependent methyltransferases"/>
    <property type="match status" value="1"/>
</dbReference>
<dbReference type="Gene3D" id="3.40.50.150">
    <property type="entry name" value="Vaccinia Virus protein VP39"/>
    <property type="match status" value="1"/>
</dbReference>
<comment type="caution">
    <text evidence="5">The sequence shown here is derived from an EMBL/GenBank/DDBJ whole genome shotgun (WGS) entry which is preliminary data.</text>
</comment>
<keyword evidence="3" id="KW-0949">S-adenosyl-L-methionine</keyword>
<evidence type="ECO:0000259" key="4">
    <source>
        <dbReference type="Pfam" id="PF13649"/>
    </source>
</evidence>
<keyword evidence="6" id="KW-1185">Reference proteome</keyword>
<protein>
    <recommendedName>
        <fullName evidence="4">Methyltransferase domain-containing protein</fullName>
    </recommendedName>
</protein>